<protein>
    <submittedName>
        <fullName evidence="1">Uncharacterized protein</fullName>
    </submittedName>
</protein>
<evidence type="ECO:0000313" key="1">
    <source>
        <dbReference type="EMBL" id="GBP35796.1"/>
    </source>
</evidence>
<sequence>MCPSVKPAVVVALLTEEPYRCSETDRPGAGPRSKHPIVVQRPDRWKNWVGRVIELARNCSINRRAFHLADSSEDAYCGRSFSSNRV</sequence>
<gene>
    <name evidence="1" type="ORF">EVAR_20651_1</name>
</gene>
<comment type="caution">
    <text evidence="1">The sequence shown here is derived from an EMBL/GenBank/DDBJ whole genome shotgun (WGS) entry which is preliminary data.</text>
</comment>
<name>A0A4C1VAQ8_EUMVA</name>
<keyword evidence="2" id="KW-1185">Reference proteome</keyword>
<dbReference type="AlphaFoldDB" id="A0A4C1VAQ8"/>
<accession>A0A4C1VAQ8</accession>
<organism evidence="1 2">
    <name type="scientific">Eumeta variegata</name>
    <name type="common">Bagworm moth</name>
    <name type="synonym">Eumeta japonica</name>
    <dbReference type="NCBI Taxonomy" id="151549"/>
    <lineage>
        <taxon>Eukaryota</taxon>
        <taxon>Metazoa</taxon>
        <taxon>Ecdysozoa</taxon>
        <taxon>Arthropoda</taxon>
        <taxon>Hexapoda</taxon>
        <taxon>Insecta</taxon>
        <taxon>Pterygota</taxon>
        <taxon>Neoptera</taxon>
        <taxon>Endopterygota</taxon>
        <taxon>Lepidoptera</taxon>
        <taxon>Glossata</taxon>
        <taxon>Ditrysia</taxon>
        <taxon>Tineoidea</taxon>
        <taxon>Psychidae</taxon>
        <taxon>Oiketicinae</taxon>
        <taxon>Eumeta</taxon>
    </lineage>
</organism>
<reference evidence="1 2" key="1">
    <citation type="journal article" date="2019" name="Commun. Biol.">
        <title>The bagworm genome reveals a unique fibroin gene that provides high tensile strength.</title>
        <authorList>
            <person name="Kono N."/>
            <person name="Nakamura H."/>
            <person name="Ohtoshi R."/>
            <person name="Tomita M."/>
            <person name="Numata K."/>
            <person name="Arakawa K."/>
        </authorList>
    </citation>
    <scope>NUCLEOTIDE SEQUENCE [LARGE SCALE GENOMIC DNA]</scope>
</reference>
<proteinExistence type="predicted"/>
<dbReference type="EMBL" id="BGZK01000309">
    <property type="protein sequence ID" value="GBP35796.1"/>
    <property type="molecule type" value="Genomic_DNA"/>
</dbReference>
<dbReference type="Proteomes" id="UP000299102">
    <property type="component" value="Unassembled WGS sequence"/>
</dbReference>
<evidence type="ECO:0000313" key="2">
    <source>
        <dbReference type="Proteomes" id="UP000299102"/>
    </source>
</evidence>